<proteinExistence type="predicted"/>
<protein>
    <submittedName>
        <fullName evidence="1">EF-hand domain-containing protein</fullName>
    </submittedName>
</protein>
<evidence type="ECO:0000313" key="1">
    <source>
        <dbReference type="EMBL" id="GFH25816.1"/>
    </source>
</evidence>
<dbReference type="AlphaFoldDB" id="A0A6A0A1T8"/>
<name>A0A6A0A1T8_HAELA</name>
<gene>
    <name evidence="1" type="ORF">HaLaN_23847</name>
</gene>
<dbReference type="EMBL" id="BLLF01002928">
    <property type="protein sequence ID" value="GFH25816.1"/>
    <property type="molecule type" value="Genomic_DNA"/>
</dbReference>
<sequence>MASDELRARQQPPLKPLPLVDFVFQHLAGMYGTKDMVNQYTAQLVATLKTYYQTDPRVSLFYRFLYEQLPLQTLSLFLDGLRKLSEPARLPCIDYPPDWAPKKGSPPCADVRKCLWVADRLLMKRHPKTAYSLAVSLSVKL</sequence>
<keyword evidence="2" id="KW-1185">Reference proteome</keyword>
<reference evidence="1 2" key="1">
    <citation type="submission" date="2020-02" db="EMBL/GenBank/DDBJ databases">
        <title>Draft genome sequence of Haematococcus lacustris strain NIES-144.</title>
        <authorList>
            <person name="Morimoto D."/>
            <person name="Nakagawa S."/>
            <person name="Yoshida T."/>
            <person name="Sawayama S."/>
        </authorList>
    </citation>
    <scope>NUCLEOTIDE SEQUENCE [LARGE SCALE GENOMIC DNA]</scope>
    <source>
        <strain evidence="1 2">NIES-144</strain>
    </source>
</reference>
<organism evidence="1 2">
    <name type="scientific">Haematococcus lacustris</name>
    <name type="common">Green alga</name>
    <name type="synonym">Haematococcus pluvialis</name>
    <dbReference type="NCBI Taxonomy" id="44745"/>
    <lineage>
        <taxon>Eukaryota</taxon>
        <taxon>Viridiplantae</taxon>
        <taxon>Chlorophyta</taxon>
        <taxon>core chlorophytes</taxon>
        <taxon>Chlorophyceae</taxon>
        <taxon>CS clade</taxon>
        <taxon>Chlamydomonadales</taxon>
        <taxon>Haematococcaceae</taxon>
        <taxon>Haematococcus</taxon>
    </lineage>
</organism>
<evidence type="ECO:0000313" key="2">
    <source>
        <dbReference type="Proteomes" id="UP000485058"/>
    </source>
</evidence>
<comment type="caution">
    <text evidence="1">The sequence shown here is derived from an EMBL/GenBank/DDBJ whole genome shotgun (WGS) entry which is preliminary data.</text>
</comment>
<dbReference type="Proteomes" id="UP000485058">
    <property type="component" value="Unassembled WGS sequence"/>
</dbReference>
<accession>A0A6A0A1T8</accession>